<organism evidence="7 8">
    <name type="scientific">Candidatus Uhrbacteria bacterium RIFCSPLOWO2_01_FULL_47_24</name>
    <dbReference type="NCBI Taxonomy" id="1802401"/>
    <lineage>
        <taxon>Bacteria</taxon>
        <taxon>Candidatus Uhriibacteriota</taxon>
    </lineage>
</organism>
<evidence type="ECO:0000256" key="3">
    <source>
        <dbReference type="ARBA" id="ARBA00022692"/>
    </source>
</evidence>
<feature type="transmembrane region" description="Helical" evidence="6">
    <location>
        <begin position="175"/>
        <end position="192"/>
    </location>
</feature>
<protein>
    <recommendedName>
        <fullName evidence="9">Polysaccharide biosynthesis protein C-terminal domain-containing protein</fullName>
    </recommendedName>
</protein>
<reference evidence="7 8" key="1">
    <citation type="journal article" date="2016" name="Nat. Commun.">
        <title>Thousands of microbial genomes shed light on interconnected biogeochemical processes in an aquifer system.</title>
        <authorList>
            <person name="Anantharaman K."/>
            <person name="Brown C.T."/>
            <person name="Hug L.A."/>
            <person name="Sharon I."/>
            <person name="Castelle C.J."/>
            <person name="Probst A.J."/>
            <person name="Thomas B.C."/>
            <person name="Singh A."/>
            <person name="Wilkins M.J."/>
            <person name="Karaoz U."/>
            <person name="Brodie E.L."/>
            <person name="Williams K.H."/>
            <person name="Hubbard S.S."/>
            <person name="Banfield J.F."/>
        </authorList>
    </citation>
    <scope>NUCLEOTIDE SEQUENCE [LARGE SCALE GENOMIC DNA]</scope>
</reference>
<evidence type="ECO:0000256" key="6">
    <source>
        <dbReference type="SAM" id="Phobius"/>
    </source>
</evidence>
<feature type="transmembrane region" description="Helical" evidence="6">
    <location>
        <begin position="264"/>
        <end position="281"/>
    </location>
</feature>
<dbReference type="InterPro" id="IPR050833">
    <property type="entry name" value="Poly_Biosynth_Transport"/>
</dbReference>
<evidence type="ECO:0000256" key="5">
    <source>
        <dbReference type="ARBA" id="ARBA00023136"/>
    </source>
</evidence>
<feature type="transmembrane region" description="Helical" evidence="6">
    <location>
        <begin position="102"/>
        <end position="122"/>
    </location>
</feature>
<name>A0A1F7USP9_9BACT</name>
<feature type="transmembrane region" description="Helical" evidence="6">
    <location>
        <begin position="322"/>
        <end position="339"/>
    </location>
</feature>
<dbReference type="EMBL" id="MGEJ01000007">
    <property type="protein sequence ID" value="OGL81320.1"/>
    <property type="molecule type" value="Genomic_DNA"/>
</dbReference>
<sequence length="524" mass="59051">MNDQKNPNTFPTLGAMRRVVRGGFANFIGEATRALEHIILVPMFLFAWSDVIYGEWLIVFSGVAYLVFADIGMTNFVINRMLQRCAVGDTDGYKRTLWSAWYLYRSNILVLFFVFFAFSFFVPFTEWFHFTHVSEASVRIAVFLLGLQLLLSRLMVLFSGIYIGNGEYPRWRMLLTTREIATLALVGMVLFFKGGFITVASAYLGVFVIFAGLIYLDIRRRHPEVEFRGTIKYRDKKLAWSFFVPGFMFLLIPLAQFIKMQGSVLLTGSIFGGGIVALFSIHRTLAHLIPRAINIMTPALQHEVTANLERGDLRKVQDIHSIFMKIVVAVSISSAAFLLVVGKDVLAVWTGGAIEFNNLLWGLLLVEVVVYSVVDASARFQIAVNQYRWYATARVFSAISGWILAAYFMHRLGIAGIVVGFLIPEVLVDFAVVPYITLRIIKEPVRSFVGMLAAGAIFAGLQLTVVELIGRLEINWAFHLGITFAATAIIGLLGTYRIWFRPHERRVFLAVCKLPLARFKRVSS</sequence>
<evidence type="ECO:0000256" key="2">
    <source>
        <dbReference type="ARBA" id="ARBA00022475"/>
    </source>
</evidence>
<feature type="transmembrane region" description="Helical" evidence="6">
    <location>
        <begin position="56"/>
        <end position="78"/>
    </location>
</feature>
<feature type="transmembrane region" description="Helical" evidence="6">
    <location>
        <begin position="448"/>
        <end position="470"/>
    </location>
</feature>
<keyword evidence="4 6" id="KW-1133">Transmembrane helix</keyword>
<accession>A0A1F7USP9</accession>
<feature type="transmembrane region" description="Helical" evidence="6">
    <location>
        <begin position="359"/>
        <end position="377"/>
    </location>
</feature>
<dbReference type="Proteomes" id="UP000176897">
    <property type="component" value="Unassembled WGS sequence"/>
</dbReference>
<dbReference type="GO" id="GO:0005886">
    <property type="term" value="C:plasma membrane"/>
    <property type="evidence" value="ECO:0007669"/>
    <property type="project" value="UniProtKB-SubCell"/>
</dbReference>
<evidence type="ECO:0000313" key="7">
    <source>
        <dbReference type="EMBL" id="OGL81320.1"/>
    </source>
</evidence>
<keyword evidence="3 6" id="KW-0812">Transmembrane</keyword>
<feature type="transmembrane region" description="Helical" evidence="6">
    <location>
        <begin position="142"/>
        <end position="163"/>
    </location>
</feature>
<dbReference type="PANTHER" id="PTHR30250">
    <property type="entry name" value="PST FAMILY PREDICTED COLANIC ACID TRANSPORTER"/>
    <property type="match status" value="1"/>
</dbReference>
<evidence type="ECO:0000313" key="8">
    <source>
        <dbReference type="Proteomes" id="UP000176897"/>
    </source>
</evidence>
<feature type="transmembrane region" description="Helical" evidence="6">
    <location>
        <begin position="389"/>
        <end position="408"/>
    </location>
</feature>
<comment type="subcellular location">
    <subcellularLocation>
        <location evidence="1">Cell membrane</location>
        <topology evidence="1">Multi-pass membrane protein</topology>
    </subcellularLocation>
</comment>
<dbReference type="PANTHER" id="PTHR30250:SF11">
    <property type="entry name" value="O-ANTIGEN TRANSPORTER-RELATED"/>
    <property type="match status" value="1"/>
</dbReference>
<gene>
    <name evidence="7" type="ORF">A3B21_00135</name>
</gene>
<feature type="transmembrane region" description="Helical" evidence="6">
    <location>
        <begin position="476"/>
        <end position="496"/>
    </location>
</feature>
<keyword evidence="5 6" id="KW-0472">Membrane</keyword>
<dbReference type="STRING" id="1802401.A3B21_00135"/>
<evidence type="ECO:0008006" key="9">
    <source>
        <dbReference type="Google" id="ProtNLM"/>
    </source>
</evidence>
<proteinExistence type="predicted"/>
<keyword evidence="2" id="KW-1003">Cell membrane</keyword>
<feature type="transmembrane region" description="Helical" evidence="6">
    <location>
        <begin position="414"/>
        <end position="436"/>
    </location>
</feature>
<comment type="caution">
    <text evidence="7">The sequence shown here is derived from an EMBL/GenBank/DDBJ whole genome shotgun (WGS) entry which is preliminary data.</text>
</comment>
<feature type="transmembrane region" description="Helical" evidence="6">
    <location>
        <begin position="238"/>
        <end position="258"/>
    </location>
</feature>
<feature type="transmembrane region" description="Helical" evidence="6">
    <location>
        <begin position="198"/>
        <end position="218"/>
    </location>
</feature>
<dbReference type="AlphaFoldDB" id="A0A1F7USP9"/>
<evidence type="ECO:0000256" key="4">
    <source>
        <dbReference type="ARBA" id="ARBA00022989"/>
    </source>
</evidence>
<evidence type="ECO:0000256" key="1">
    <source>
        <dbReference type="ARBA" id="ARBA00004651"/>
    </source>
</evidence>